<evidence type="ECO:0000313" key="2">
    <source>
        <dbReference type="EMBL" id="KAK7205417.1"/>
    </source>
</evidence>
<evidence type="ECO:0000256" key="1">
    <source>
        <dbReference type="SAM" id="MobiDB-lite"/>
    </source>
</evidence>
<sequence length="484" mass="52990">MSQITYMNYAKDGQHASFQNTTTTTTQWYTTATSKPAASTQLLRKGSGKGSVRKIAKNRDPFTPMSSNVSPATSISRSSSASSTNTKTFASSGAAAKSAAARKPAAAPKVSRPQVIAEAPLSTPRVGQAAAAAAASEHENADEPPLFVRKIRASERRNGSIRRRSLRLDIPQTDRKESWFKNIPHISSSISSSFRRQVSKSRPLPIEFLDHSCLTSFSEILPGTASPSVGSPSEEEIDELDSEHVAYSLAFVEDYIEPPVGFSVTQETVDVLSPLETSQRCQSCNGKFSGTVLELCECCQTVLCKECFGPLVFSFQFPRVDKATGKRIQTPDPNRQQRIKELCQRCMKCCAGPKKRDYCRLKEFGQHYNVAGASADAAPDHQAISRVAVDRTPASLARRHRTSTGSRYSMHQRQLTQLSIQIAGVHAAGGGGPGWTAKMAAFFYKVTTSFTIWSQPLRINGFFSWAEESKRSRIASPELEDEEQ</sequence>
<reference evidence="2 3" key="1">
    <citation type="submission" date="2024-03" db="EMBL/GenBank/DDBJ databases">
        <title>Genome-scale model development and genomic sequencing of the oleaginous clade Lipomyces.</title>
        <authorList>
            <consortium name="Lawrence Berkeley National Laboratory"/>
            <person name="Czajka J.J."/>
            <person name="Han Y."/>
            <person name="Kim J."/>
            <person name="Mondo S.J."/>
            <person name="Hofstad B.A."/>
            <person name="Robles A."/>
            <person name="Haridas S."/>
            <person name="Riley R."/>
            <person name="LaButti K."/>
            <person name="Pangilinan J."/>
            <person name="Andreopoulos W."/>
            <person name="Lipzen A."/>
            <person name="Yan J."/>
            <person name="Wang M."/>
            <person name="Ng V."/>
            <person name="Grigoriev I.V."/>
            <person name="Spatafora J.W."/>
            <person name="Magnuson J.K."/>
            <person name="Baker S.E."/>
            <person name="Pomraning K.R."/>
        </authorList>
    </citation>
    <scope>NUCLEOTIDE SEQUENCE [LARGE SCALE GENOMIC DNA]</scope>
    <source>
        <strain evidence="2 3">Phaff 52-87</strain>
    </source>
</reference>
<feature type="compositionally biased region" description="Low complexity" evidence="1">
    <location>
        <begin position="70"/>
        <end position="87"/>
    </location>
</feature>
<accession>A0ABR1F6F1</accession>
<keyword evidence="3" id="KW-1185">Reference proteome</keyword>
<organism evidence="2 3">
    <name type="scientific">Myxozyma melibiosi</name>
    <dbReference type="NCBI Taxonomy" id="54550"/>
    <lineage>
        <taxon>Eukaryota</taxon>
        <taxon>Fungi</taxon>
        <taxon>Dikarya</taxon>
        <taxon>Ascomycota</taxon>
        <taxon>Saccharomycotina</taxon>
        <taxon>Lipomycetes</taxon>
        <taxon>Lipomycetales</taxon>
        <taxon>Lipomycetaceae</taxon>
        <taxon>Myxozyma</taxon>
    </lineage>
</organism>
<gene>
    <name evidence="2" type="ORF">BZA70DRAFT_289343</name>
</gene>
<dbReference type="EMBL" id="JBBJBU010000005">
    <property type="protein sequence ID" value="KAK7205417.1"/>
    <property type="molecule type" value="Genomic_DNA"/>
</dbReference>
<dbReference type="Proteomes" id="UP001498771">
    <property type="component" value="Unassembled WGS sequence"/>
</dbReference>
<protein>
    <submittedName>
        <fullName evidence="2">Uncharacterized protein</fullName>
    </submittedName>
</protein>
<comment type="caution">
    <text evidence="2">The sequence shown here is derived from an EMBL/GenBank/DDBJ whole genome shotgun (WGS) entry which is preliminary data.</text>
</comment>
<evidence type="ECO:0000313" key="3">
    <source>
        <dbReference type="Proteomes" id="UP001498771"/>
    </source>
</evidence>
<name>A0ABR1F6F1_9ASCO</name>
<dbReference type="GeneID" id="90039613"/>
<proteinExistence type="predicted"/>
<feature type="region of interest" description="Disordered" evidence="1">
    <location>
        <begin position="43"/>
        <end position="87"/>
    </location>
</feature>
<dbReference type="RefSeq" id="XP_064768450.1">
    <property type="nucleotide sequence ID" value="XM_064914101.1"/>
</dbReference>
<feature type="region of interest" description="Disordered" evidence="1">
    <location>
        <begin position="127"/>
        <end position="147"/>
    </location>
</feature>